<accession>A0AAD8I8J7</accession>
<evidence type="ECO:0000313" key="4">
    <source>
        <dbReference type="EMBL" id="KAK1380738.1"/>
    </source>
</evidence>
<evidence type="ECO:0000259" key="3">
    <source>
        <dbReference type="Pfam" id="PF04195"/>
    </source>
</evidence>
<evidence type="ECO:0000313" key="5">
    <source>
        <dbReference type="Proteomes" id="UP001237642"/>
    </source>
</evidence>
<name>A0AAD8I8J7_9APIA</name>
<dbReference type="EMBL" id="JAUIZM010000006">
    <property type="protein sequence ID" value="KAK1380738.1"/>
    <property type="molecule type" value="Genomic_DNA"/>
</dbReference>
<evidence type="ECO:0000256" key="2">
    <source>
        <dbReference type="SAM" id="MobiDB-lite"/>
    </source>
</evidence>
<sequence>MRQKVVSDAYATGNEEFGNKPQMNVSSVYYNPSIKVKLGKGWVDLSTTGYLCDIPNHGDRLWRMPEYGMHRILLIYFNYGFRLPMHPFFLVIFEAIGCGVAQMTPNVVAQISGFIARYVEVDRVPSLNLFFSIYSIHYTSDEVLFANVFSLLLTAFIGQFLAGQDSSPKNVGGIEVERAATKDVVTESVELLGGNDELSASREGISELVPRKRPRIEGGDGEPSKTGLKQGQDSQNPGSARSLTITGLRTCNRYLFFSPKWRAESIREISAIKEQQAAVDRRVVDAERRVRELYAELKNAKVGSDDAARKIHDLTDELEKVKRSCEEKRRECEGLDAELAREREGKTCLVEEVNTLRPEVEKGVEEITKSIEVGYNHCYTRAIATGIEMKGHSFDDLCSDLSNEMASSKPGDMQD</sequence>
<keyword evidence="5" id="KW-1185">Reference proteome</keyword>
<dbReference type="InterPro" id="IPR007321">
    <property type="entry name" value="Transposase_28"/>
</dbReference>
<feature type="coiled-coil region" evidence="1">
    <location>
        <begin position="283"/>
        <end position="345"/>
    </location>
</feature>
<feature type="compositionally biased region" description="Polar residues" evidence="2">
    <location>
        <begin position="227"/>
        <end position="242"/>
    </location>
</feature>
<comment type="caution">
    <text evidence="4">The sequence shown here is derived from an EMBL/GenBank/DDBJ whole genome shotgun (WGS) entry which is preliminary data.</text>
</comment>
<feature type="domain" description="Transposase (putative) gypsy type" evidence="3">
    <location>
        <begin position="76"/>
        <end position="137"/>
    </location>
</feature>
<dbReference type="Proteomes" id="UP001237642">
    <property type="component" value="Unassembled WGS sequence"/>
</dbReference>
<reference evidence="4" key="1">
    <citation type="submission" date="2023-02" db="EMBL/GenBank/DDBJ databases">
        <title>Genome of toxic invasive species Heracleum sosnowskyi carries increased number of genes despite the absence of recent whole-genome duplications.</title>
        <authorList>
            <person name="Schelkunov M."/>
            <person name="Shtratnikova V."/>
            <person name="Makarenko M."/>
            <person name="Klepikova A."/>
            <person name="Omelchenko D."/>
            <person name="Novikova G."/>
            <person name="Obukhova E."/>
            <person name="Bogdanov V."/>
            <person name="Penin A."/>
            <person name="Logacheva M."/>
        </authorList>
    </citation>
    <scope>NUCLEOTIDE SEQUENCE</scope>
    <source>
        <strain evidence="4">Hsosn_3</strain>
        <tissue evidence="4">Leaf</tissue>
    </source>
</reference>
<gene>
    <name evidence="4" type="ORF">POM88_027482</name>
</gene>
<feature type="region of interest" description="Disordered" evidence="2">
    <location>
        <begin position="209"/>
        <end position="242"/>
    </location>
</feature>
<protein>
    <recommendedName>
        <fullName evidence="3">Transposase (putative) gypsy type domain-containing protein</fullName>
    </recommendedName>
</protein>
<evidence type="ECO:0000256" key="1">
    <source>
        <dbReference type="SAM" id="Coils"/>
    </source>
</evidence>
<organism evidence="4 5">
    <name type="scientific">Heracleum sosnowskyi</name>
    <dbReference type="NCBI Taxonomy" id="360622"/>
    <lineage>
        <taxon>Eukaryota</taxon>
        <taxon>Viridiplantae</taxon>
        <taxon>Streptophyta</taxon>
        <taxon>Embryophyta</taxon>
        <taxon>Tracheophyta</taxon>
        <taxon>Spermatophyta</taxon>
        <taxon>Magnoliopsida</taxon>
        <taxon>eudicotyledons</taxon>
        <taxon>Gunneridae</taxon>
        <taxon>Pentapetalae</taxon>
        <taxon>asterids</taxon>
        <taxon>campanulids</taxon>
        <taxon>Apiales</taxon>
        <taxon>Apiaceae</taxon>
        <taxon>Apioideae</taxon>
        <taxon>apioid superclade</taxon>
        <taxon>Tordylieae</taxon>
        <taxon>Tordyliinae</taxon>
        <taxon>Heracleum</taxon>
    </lineage>
</organism>
<proteinExistence type="predicted"/>
<dbReference type="AlphaFoldDB" id="A0AAD8I8J7"/>
<dbReference type="Pfam" id="PF04195">
    <property type="entry name" value="Transposase_28"/>
    <property type="match status" value="1"/>
</dbReference>
<reference evidence="4" key="2">
    <citation type="submission" date="2023-05" db="EMBL/GenBank/DDBJ databases">
        <authorList>
            <person name="Schelkunov M.I."/>
        </authorList>
    </citation>
    <scope>NUCLEOTIDE SEQUENCE</scope>
    <source>
        <strain evidence="4">Hsosn_3</strain>
        <tissue evidence="4">Leaf</tissue>
    </source>
</reference>
<keyword evidence="1" id="KW-0175">Coiled coil</keyword>